<evidence type="ECO:0000256" key="8">
    <source>
        <dbReference type="ARBA" id="ARBA00023235"/>
    </source>
</evidence>
<dbReference type="PANTHER" id="PTHR47642">
    <property type="entry name" value="ATP-DEPENDENT DNA HELICASE"/>
    <property type="match status" value="1"/>
</dbReference>
<keyword evidence="1 9" id="KW-0547">Nucleotide-binding</keyword>
<dbReference type="GO" id="GO:0006281">
    <property type="term" value="P:DNA repair"/>
    <property type="evidence" value="ECO:0007669"/>
    <property type="project" value="UniProtKB-KW"/>
</dbReference>
<keyword evidence="5 9" id="KW-0067">ATP-binding</keyword>
<dbReference type="PANTHER" id="PTHR47642:SF5">
    <property type="entry name" value="ATP-DEPENDENT DNA HELICASE"/>
    <property type="match status" value="1"/>
</dbReference>
<dbReference type="Proteomes" id="UP000756132">
    <property type="component" value="Chromosome 4"/>
</dbReference>
<keyword evidence="3 9" id="KW-0378">Hydrolase</keyword>
<evidence type="ECO:0000256" key="3">
    <source>
        <dbReference type="ARBA" id="ARBA00022801"/>
    </source>
</evidence>
<dbReference type="RefSeq" id="XP_047760642.1">
    <property type="nucleotide sequence ID" value="XM_047903882.1"/>
</dbReference>
<feature type="domain" description="AAA+ ATPase" evidence="11">
    <location>
        <begin position="300"/>
        <end position="431"/>
    </location>
</feature>
<dbReference type="EMBL" id="CP090166">
    <property type="protein sequence ID" value="UJO16276.1"/>
    <property type="molecule type" value="Genomic_DNA"/>
</dbReference>
<evidence type="ECO:0000256" key="2">
    <source>
        <dbReference type="ARBA" id="ARBA00022763"/>
    </source>
</evidence>
<comment type="similarity">
    <text evidence="9">Belongs to the helicase family.</text>
</comment>
<dbReference type="GO" id="GO:0016787">
    <property type="term" value="F:hydrolase activity"/>
    <property type="evidence" value="ECO:0007669"/>
    <property type="project" value="UniProtKB-KW"/>
</dbReference>
<evidence type="ECO:0000256" key="10">
    <source>
        <dbReference type="SAM" id="MobiDB-lite"/>
    </source>
</evidence>
<keyword evidence="13" id="KW-1185">Reference proteome</keyword>
<reference evidence="12" key="2">
    <citation type="journal article" date="2022" name="Microb. Genom.">
        <title>A chromosome-scale genome assembly of the tomato pathogen Cladosporium fulvum reveals a compartmentalized genome architecture and the presence of a dispensable chromosome.</title>
        <authorList>
            <person name="Zaccaron A.Z."/>
            <person name="Chen L.H."/>
            <person name="Samaras A."/>
            <person name="Stergiopoulos I."/>
        </authorList>
    </citation>
    <scope>NUCLEOTIDE SEQUENCE</scope>
    <source>
        <strain evidence="12">Race5_Kim</strain>
    </source>
</reference>
<dbReference type="GO" id="GO:0006310">
    <property type="term" value="P:DNA recombination"/>
    <property type="evidence" value="ECO:0007669"/>
    <property type="project" value="UniProtKB-KW"/>
</dbReference>
<accession>A0A9Q8P7Q2</accession>
<keyword evidence="8" id="KW-0413">Isomerase</keyword>
<evidence type="ECO:0000256" key="4">
    <source>
        <dbReference type="ARBA" id="ARBA00022806"/>
    </source>
</evidence>
<dbReference type="InterPro" id="IPR027417">
    <property type="entry name" value="P-loop_NTPase"/>
</dbReference>
<protein>
    <recommendedName>
        <fullName evidence="9">ATP-dependent DNA helicase</fullName>
        <ecNumber evidence="9">5.6.2.3</ecNumber>
    </recommendedName>
</protein>
<keyword evidence="9" id="KW-0233">DNA recombination</keyword>
<feature type="region of interest" description="Disordered" evidence="10">
    <location>
        <begin position="49"/>
        <end position="81"/>
    </location>
</feature>
<evidence type="ECO:0000256" key="9">
    <source>
        <dbReference type="RuleBase" id="RU363044"/>
    </source>
</evidence>
<dbReference type="InterPro" id="IPR003593">
    <property type="entry name" value="AAA+_ATPase"/>
</dbReference>
<dbReference type="InterPro" id="IPR051055">
    <property type="entry name" value="PIF1_helicase"/>
</dbReference>
<dbReference type="Gene3D" id="3.40.50.300">
    <property type="entry name" value="P-loop containing nucleotide triphosphate hydrolases"/>
    <property type="match status" value="1"/>
</dbReference>
<dbReference type="CDD" id="cd18809">
    <property type="entry name" value="SF1_C_RecD"/>
    <property type="match status" value="1"/>
</dbReference>
<dbReference type="OrthoDB" id="432234at2759"/>
<keyword evidence="6" id="KW-0238">DNA-binding</keyword>
<dbReference type="SUPFAM" id="SSF52540">
    <property type="entry name" value="P-loop containing nucleoside triphosphate hydrolases"/>
    <property type="match status" value="2"/>
</dbReference>
<dbReference type="InterPro" id="IPR049163">
    <property type="entry name" value="Pif1-like_2B_dom"/>
</dbReference>
<keyword evidence="2 9" id="KW-0227">DNA damage</keyword>
<evidence type="ECO:0000256" key="7">
    <source>
        <dbReference type="ARBA" id="ARBA00023204"/>
    </source>
</evidence>
<feature type="region of interest" description="Disordered" evidence="10">
    <location>
        <begin position="1"/>
        <end position="31"/>
    </location>
</feature>
<keyword evidence="7 9" id="KW-0234">DNA repair</keyword>
<dbReference type="CDD" id="cd18037">
    <property type="entry name" value="DEXSc_Pif1_like"/>
    <property type="match status" value="1"/>
</dbReference>
<evidence type="ECO:0000259" key="11">
    <source>
        <dbReference type="SMART" id="SM00382"/>
    </source>
</evidence>
<dbReference type="GeneID" id="71984612"/>
<dbReference type="AlphaFoldDB" id="A0A9Q8P7Q2"/>
<comment type="cofactor">
    <cofactor evidence="9">
        <name>Mg(2+)</name>
        <dbReference type="ChEBI" id="CHEBI:18420"/>
    </cofactor>
</comment>
<name>A0A9Q8P7Q2_PASFU</name>
<dbReference type="Pfam" id="PF05970">
    <property type="entry name" value="PIF1"/>
    <property type="match status" value="1"/>
</dbReference>
<evidence type="ECO:0000256" key="6">
    <source>
        <dbReference type="ARBA" id="ARBA00023125"/>
    </source>
</evidence>
<sequence length="864" mass="97218">MHKTSFVRRGYNTPATNTLPSRGNHSPSYNNNAFELVTASTATGGIHPAVHPAPITTPESTRKPVAAPDKPAGQCGKKGHLGETCWRTHPELRQARKEEVAEKQSIRNATAHISVKASWRLRPSEVPLSCKKIYCVLKRVKPGFYYEYYGPDGAEAQVRGVQDSLHKSLPQGTGKKITRDRVGEYVTAAVKYMNHDSTACDYGCGGQCAVARPEVPADSTTRSADATPAAVAGIKVTNRSRNCTRNHLICRDCGHRPPMEKGRVCQECFDSDETSTRLTSAVTQYSLSEEQYEVLKLAAQGRNVFFTGAAGTGKSRVLEAIVRYLNKSGLSPQVVAPTGMAALQVYGSTIHTFAGWTVKLAKGSPEELSKAAKMPKNYRRFYRIDVLIIDEISMVENDMLSRLSYVLQEALQRAQPDRPPFGDMQVIITGDFYQLPPVLPFETCLKCGEQLEGWKSQKEDVYRCKHHGEFRDEDKYAFASPVWQACNFANVELLQVHRQSDVYFTRLLHKMRKGIDWTSDQEKELLNHENDVVFDEAVKLCPLRREAEAINDAHMEALNTPSHTYSSVDDLTWVRQHPEFLDARRPDGMTTAPLHALFRHRYQDSLELKEGMLVILTRNISTKEKLVNGSTGKIIGFTDMNDETMPRAKKNNKDETRNGEELITGVHRRYAEDKIRYFKDQAEDKLWPIVRFKDGREIPIYADCCVTELGRDEPYSLLSRTQIPLIAGWALSIHKSQGMTLDNVVTSLDKCFAPGQAYVAMSRARSLRNMLIQSLPPKSMLLPDQTVHDFMERTFGGIKLEELVGGEEDDRMQDVKAESDAEEFHDAMDYVEVIPPDMLSDREGDDDSDDFGELDEEYVELLDL</sequence>
<dbReference type="SMART" id="SM00382">
    <property type="entry name" value="AAA"/>
    <property type="match status" value="1"/>
</dbReference>
<dbReference type="InterPro" id="IPR010285">
    <property type="entry name" value="DNA_helicase_pif1-like_DEAD"/>
</dbReference>
<comment type="catalytic activity">
    <reaction evidence="9">
        <text>ATP + H2O = ADP + phosphate + H(+)</text>
        <dbReference type="Rhea" id="RHEA:13065"/>
        <dbReference type="ChEBI" id="CHEBI:15377"/>
        <dbReference type="ChEBI" id="CHEBI:15378"/>
        <dbReference type="ChEBI" id="CHEBI:30616"/>
        <dbReference type="ChEBI" id="CHEBI:43474"/>
        <dbReference type="ChEBI" id="CHEBI:456216"/>
        <dbReference type="EC" id="5.6.2.3"/>
    </reaction>
</comment>
<dbReference type="Pfam" id="PF21530">
    <property type="entry name" value="Pif1_2B_dom"/>
    <property type="match status" value="1"/>
</dbReference>
<evidence type="ECO:0000256" key="5">
    <source>
        <dbReference type="ARBA" id="ARBA00022840"/>
    </source>
</evidence>
<keyword evidence="4 9" id="KW-0347">Helicase</keyword>
<dbReference type="KEGG" id="ffu:CLAFUR5_04734"/>
<evidence type="ECO:0000313" key="12">
    <source>
        <dbReference type="EMBL" id="UJO16276.1"/>
    </source>
</evidence>
<dbReference type="GO" id="GO:0000723">
    <property type="term" value="P:telomere maintenance"/>
    <property type="evidence" value="ECO:0007669"/>
    <property type="project" value="InterPro"/>
</dbReference>
<dbReference type="GO" id="GO:0005524">
    <property type="term" value="F:ATP binding"/>
    <property type="evidence" value="ECO:0007669"/>
    <property type="project" value="UniProtKB-KW"/>
</dbReference>
<reference evidence="12" key="1">
    <citation type="submission" date="2021-12" db="EMBL/GenBank/DDBJ databases">
        <authorList>
            <person name="Zaccaron A."/>
            <person name="Stergiopoulos I."/>
        </authorList>
    </citation>
    <scope>NUCLEOTIDE SEQUENCE</scope>
    <source>
        <strain evidence="12">Race5_Kim</strain>
    </source>
</reference>
<dbReference type="GO" id="GO:0043139">
    <property type="term" value="F:5'-3' DNA helicase activity"/>
    <property type="evidence" value="ECO:0007669"/>
    <property type="project" value="UniProtKB-EC"/>
</dbReference>
<proteinExistence type="inferred from homology"/>
<organism evidence="12 13">
    <name type="scientific">Passalora fulva</name>
    <name type="common">Tomato leaf mold</name>
    <name type="synonym">Cladosporium fulvum</name>
    <dbReference type="NCBI Taxonomy" id="5499"/>
    <lineage>
        <taxon>Eukaryota</taxon>
        <taxon>Fungi</taxon>
        <taxon>Dikarya</taxon>
        <taxon>Ascomycota</taxon>
        <taxon>Pezizomycotina</taxon>
        <taxon>Dothideomycetes</taxon>
        <taxon>Dothideomycetidae</taxon>
        <taxon>Mycosphaerellales</taxon>
        <taxon>Mycosphaerellaceae</taxon>
        <taxon>Fulvia</taxon>
    </lineage>
</organism>
<evidence type="ECO:0000256" key="1">
    <source>
        <dbReference type="ARBA" id="ARBA00022741"/>
    </source>
</evidence>
<dbReference type="EC" id="5.6.2.3" evidence="9"/>
<gene>
    <name evidence="12" type="ORF">CLAFUR5_04734</name>
</gene>
<feature type="compositionally biased region" description="Polar residues" evidence="10">
    <location>
        <begin position="13"/>
        <end position="31"/>
    </location>
</feature>
<evidence type="ECO:0000313" key="13">
    <source>
        <dbReference type="Proteomes" id="UP000756132"/>
    </source>
</evidence>